<keyword evidence="8 9" id="KW-0472">Membrane</keyword>
<keyword evidence="5 9" id="KW-0812">Transmembrane</keyword>
<evidence type="ECO:0000256" key="8">
    <source>
        <dbReference type="ARBA" id="ARBA00023136"/>
    </source>
</evidence>
<feature type="transmembrane region" description="Helical" evidence="9">
    <location>
        <begin position="360"/>
        <end position="385"/>
    </location>
</feature>
<keyword evidence="3 9" id="KW-0813">Transport</keyword>
<feature type="transmembrane region" description="Helical" evidence="9">
    <location>
        <begin position="84"/>
        <end position="113"/>
    </location>
</feature>
<evidence type="ECO:0000256" key="6">
    <source>
        <dbReference type="ARBA" id="ARBA00022970"/>
    </source>
</evidence>
<dbReference type="SUPFAM" id="SSF161098">
    <property type="entry name" value="MetI-like"/>
    <property type="match status" value="2"/>
</dbReference>
<comment type="similarity">
    <text evidence="2">Belongs to the binding-protein-dependent transport system permease family. HisMQ subfamily.</text>
</comment>
<dbReference type="InterPro" id="IPR000515">
    <property type="entry name" value="MetI-like"/>
</dbReference>
<evidence type="ECO:0000256" key="4">
    <source>
        <dbReference type="ARBA" id="ARBA00022475"/>
    </source>
</evidence>
<gene>
    <name evidence="11" type="ORF">ACFQ4M_01535</name>
</gene>
<name>A0ABW3W8T0_9RHOO</name>
<evidence type="ECO:0000256" key="2">
    <source>
        <dbReference type="ARBA" id="ARBA00010072"/>
    </source>
</evidence>
<comment type="subcellular location">
    <subcellularLocation>
        <location evidence="1">Cell inner membrane</location>
        <topology evidence="1">Multi-pass membrane protein</topology>
    </subcellularLocation>
    <subcellularLocation>
        <location evidence="9">Cell membrane</location>
        <topology evidence="9">Multi-pass membrane protein</topology>
    </subcellularLocation>
</comment>
<feature type="transmembrane region" description="Helical" evidence="9">
    <location>
        <begin position="336"/>
        <end position="354"/>
    </location>
</feature>
<protein>
    <submittedName>
        <fullName evidence="11">Amino acid ABC transporter permease</fullName>
    </submittedName>
</protein>
<feature type="transmembrane region" description="Helical" evidence="9">
    <location>
        <begin position="183"/>
        <end position="203"/>
    </location>
</feature>
<dbReference type="InterPro" id="IPR035906">
    <property type="entry name" value="MetI-like_sf"/>
</dbReference>
<evidence type="ECO:0000313" key="11">
    <source>
        <dbReference type="EMBL" id="MFD1262244.1"/>
    </source>
</evidence>
<dbReference type="Proteomes" id="UP001597158">
    <property type="component" value="Unassembled WGS sequence"/>
</dbReference>
<evidence type="ECO:0000256" key="9">
    <source>
        <dbReference type="RuleBase" id="RU363032"/>
    </source>
</evidence>
<evidence type="ECO:0000256" key="5">
    <source>
        <dbReference type="ARBA" id="ARBA00022692"/>
    </source>
</evidence>
<dbReference type="PROSITE" id="PS50928">
    <property type="entry name" value="ABC_TM1"/>
    <property type="match status" value="1"/>
</dbReference>
<keyword evidence="12" id="KW-1185">Reference proteome</keyword>
<feature type="domain" description="ABC transmembrane type-1" evidence="10">
    <location>
        <begin position="89"/>
        <end position="382"/>
    </location>
</feature>
<dbReference type="PANTHER" id="PTHR30614">
    <property type="entry name" value="MEMBRANE COMPONENT OF AMINO ACID ABC TRANSPORTER"/>
    <property type="match status" value="1"/>
</dbReference>
<dbReference type="InterPro" id="IPR043429">
    <property type="entry name" value="ArtM/GltK/GlnP/TcyL/YhdX-like"/>
</dbReference>
<keyword evidence="6" id="KW-0029">Amino-acid transport</keyword>
<dbReference type="Pfam" id="PF00528">
    <property type="entry name" value="BPD_transp_1"/>
    <property type="match status" value="1"/>
</dbReference>
<keyword evidence="7 9" id="KW-1133">Transmembrane helix</keyword>
<feature type="transmembrane region" description="Helical" evidence="9">
    <location>
        <begin position="20"/>
        <end position="41"/>
    </location>
</feature>
<dbReference type="Gene3D" id="1.10.3720.10">
    <property type="entry name" value="MetI-like"/>
    <property type="match status" value="2"/>
</dbReference>
<proteinExistence type="inferred from homology"/>
<sequence>MHTPASSPPPRASMLNDPKVRGLVFQVLAIATVIAIGWYLFDNTQTNLAQRGITSGFDFLDRSAGFGILQALIPYTESDTYGRVFLVGLLNTLLVAVLGIVLATMIGFIVGIARLSPNWLISRLAAIYIEIFRNIPPLLQIFFWYFAVLRAMPPPRDSHAVGDAIFLNIRGLYLPSPSAADGFWAFVTALALAILACVVLARWAKARREATGQAFPLPAACIALLVVVPAAAIGLAGTPLHWSVPALTGFNFRGGWVVIPELVALSVALSIYTAAFIAEIVRSGIQAVSHGQTEAARSLGLRPGPTLRLVILPQAMRVIIPPLTSQYLNLVKNSSLAAAIGYPDLVSVFAGTALNQTGQAIETIAITMSVYLAISLAISILMNIYNKRIALVER</sequence>
<evidence type="ECO:0000256" key="3">
    <source>
        <dbReference type="ARBA" id="ARBA00022448"/>
    </source>
</evidence>
<dbReference type="NCBIfam" id="TIGR01726">
    <property type="entry name" value="HEQRo_perm_3TM"/>
    <property type="match status" value="1"/>
</dbReference>
<dbReference type="EMBL" id="JBHTMC010000002">
    <property type="protein sequence ID" value="MFD1262244.1"/>
    <property type="molecule type" value="Genomic_DNA"/>
</dbReference>
<dbReference type="CDD" id="cd06261">
    <property type="entry name" value="TM_PBP2"/>
    <property type="match status" value="1"/>
</dbReference>
<evidence type="ECO:0000313" key="12">
    <source>
        <dbReference type="Proteomes" id="UP001597158"/>
    </source>
</evidence>
<feature type="transmembrane region" description="Helical" evidence="9">
    <location>
        <begin position="256"/>
        <end position="278"/>
    </location>
</feature>
<feature type="transmembrane region" description="Helical" evidence="9">
    <location>
        <begin position="215"/>
        <end position="236"/>
    </location>
</feature>
<keyword evidence="4" id="KW-1003">Cell membrane</keyword>
<evidence type="ECO:0000256" key="7">
    <source>
        <dbReference type="ARBA" id="ARBA00022989"/>
    </source>
</evidence>
<organism evidence="11 12">
    <name type="scientific">Thauera mechernichensis</name>
    <dbReference type="NCBI Taxonomy" id="82788"/>
    <lineage>
        <taxon>Bacteria</taxon>
        <taxon>Pseudomonadati</taxon>
        <taxon>Pseudomonadota</taxon>
        <taxon>Betaproteobacteria</taxon>
        <taxon>Rhodocyclales</taxon>
        <taxon>Zoogloeaceae</taxon>
        <taxon>Thauera</taxon>
    </lineage>
</organism>
<accession>A0ABW3W8T0</accession>
<dbReference type="InterPro" id="IPR010065">
    <property type="entry name" value="AA_ABC_transptr_permease_3TM"/>
</dbReference>
<dbReference type="RefSeq" id="WP_270068615.1">
    <property type="nucleotide sequence ID" value="NZ_JARQZE010000003.1"/>
</dbReference>
<comment type="caution">
    <text evidence="11">The sequence shown here is derived from an EMBL/GenBank/DDBJ whole genome shotgun (WGS) entry which is preliminary data.</text>
</comment>
<dbReference type="PANTHER" id="PTHR30614:SF37">
    <property type="entry name" value="AMINO-ACID ABC TRANSPORTER PERMEASE PROTEIN YHDX-RELATED"/>
    <property type="match status" value="1"/>
</dbReference>
<evidence type="ECO:0000256" key="1">
    <source>
        <dbReference type="ARBA" id="ARBA00004429"/>
    </source>
</evidence>
<evidence type="ECO:0000259" key="10">
    <source>
        <dbReference type="PROSITE" id="PS50928"/>
    </source>
</evidence>
<reference evidence="12" key="1">
    <citation type="journal article" date="2019" name="Int. J. Syst. Evol. Microbiol.">
        <title>The Global Catalogue of Microorganisms (GCM) 10K type strain sequencing project: providing services to taxonomists for standard genome sequencing and annotation.</title>
        <authorList>
            <consortium name="The Broad Institute Genomics Platform"/>
            <consortium name="The Broad Institute Genome Sequencing Center for Infectious Disease"/>
            <person name="Wu L."/>
            <person name="Ma J."/>
        </authorList>
    </citation>
    <scope>NUCLEOTIDE SEQUENCE [LARGE SCALE GENOMIC DNA]</scope>
    <source>
        <strain evidence="12">CCUG 48884</strain>
    </source>
</reference>